<accession>A0A7R9L6E3</accession>
<keyword evidence="1" id="KW-0479">Metal-binding</keyword>
<dbReference type="PROSITE" id="PS01359">
    <property type="entry name" value="ZF_PHD_1"/>
    <property type="match status" value="1"/>
</dbReference>
<dbReference type="OrthoDB" id="10004495at2759"/>
<reference evidence="7" key="1">
    <citation type="submission" date="2020-11" db="EMBL/GenBank/DDBJ databases">
        <authorList>
            <person name="Tran Van P."/>
        </authorList>
    </citation>
    <scope>NUCLEOTIDE SEQUENCE</scope>
</reference>
<dbReference type="Pfam" id="PF00628">
    <property type="entry name" value="PHD"/>
    <property type="match status" value="1"/>
</dbReference>
<evidence type="ECO:0000313" key="7">
    <source>
        <dbReference type="EMBL" id="CAD7635926.1"/>
    </source>
</evidence>
<evidence type="ECO:0000256" key="1">
    <source>
        <dbReference type="ARBA" id="ARBA00022723"/>
    </source>
</evidence>
<dbReference type="SUPFAM" id="SSF57903">
    <property type="entry name" value="FYVE/PHD zinc finger"/>
    <property type="match status" value="2"/>
</dbReference>
<dbReference type="GO" id="GO:0005634">
    <property type="term" value="C:nucleus"/>
    <property type="evidence" value="ECO:0007669"/>
    <property type="project" value="TreeGrafter"/>
</dbReference>
<evidence type="ECO:0000256" key="2">
    <source>
        <dbReference type="ARBA" id="ARBA00022771"/>
    </source>
</evidence>
<dbReference type="SMART" id="SM00249">
    <property type="entry name" value="PHD"/>
    <property type="match status" value="2"/>
</dbReference>
<evidence type="ECO:0000256" key="3">
    <source>
        <dbReference type="ARBA" id="ARBA00022833"/>
    </source>
</evidence>
<dbReference type="InterPro" id="IPR001965">
    <property type="entry name" value="Znf_PHD"/>
</dbReference>
<evidence type="ECO:0000256" key="5">
    <source>
        <dbReference type="SAM" id="MobiDB-lite"/>
    </source>
</evidence>
<dbReference type="InterPro" id="IPR050548">
    <property type="entry name" value="PcG_chromatin_remod_factors"/>
</dbReference>
<dbReference type="EMBL" id="OC872562">
    <property type="protein sequence ID" value="CAD7635926.1"/>
    <property type="molecule type" value="Genomic_DNA"/>
</dbReference>
<dbReference type="AlphaFoldDB" id="A0A7R9L6E3"/>
<dbReference type="Gene3D" id="1.10.150.50">
    <property type="entry name" value="Transcription Factor, Ets-1"/>
    <property type="match status" value="1"/>
</dbReference>
<keyword evidence="2 4" id="KW-0863">Zinc-finger</keyword>
<proteinExistence type="predicted"/>
<dbReference type="InterPro" id="IPR019787">
    <property type="entry name" value="Znf_PHD-finger"/>
</dbReference>
<dbReference type="GO" id="GO:0008270">
    <property type="term" value="F:zinc ion binding"/>
    <property type="evidence" value="ECO:0007669"/>
    <property type="project" value="UniProtKB-KW"/>
</dbReference>
<dbReference type="InterPro" id="IPR019786">
    <property type="entry name" value="Zinc_finger_PHD-type_CS"/>
</dbReference>
<keyword evidence="8" id="KW-1185">Reference proteome</keyword>
<evidence type="ECO:0000256" key="4">
    <source>
        <dbReference type="PROSITE-ProRule" id="PRU00146"/>
    </source>
</evidence>
<dbReference type="PANTHER" id="PTHR12247">
    <property type="entry name" value="POLYCOMB GROUP PROTEIN"/>
    <property type="match status" value="1"/>
</dbReference>
<protein>
    <recommendedName>
        <fullName evidence="6">PHD-type domain-containing protein</fullName>
    </recommendedName>
</protein>
<dbReference type="PANTHER" id="PTHR12247:SF139">
    <property type="entry name" value="ATHERIN-RELATED"/>
    <property type="match status" value="1"/>
</dbReference>
<dbReference type="CDD" id="cd09583">
    <property type="entry name" value="SAM_Atherin-like"/>
    <property type="match status" value="1"/>
</dbReference>
<dbReference type="Pfam" id="PF00536">
    <property type="entry name" value="SAM_1"/>
    <property type="match status" value="1"/>
</dbReference>
<dbReference type="Gene3D" id="3.30.40.10">
    <property type="entry name" value="Zinc/RING finger domain, C3HC4 (zinc finger)"/>
    <property type="match status" value="1"/>
</dbReference>
<feature type="region of interest" description="Disordered" evidence="5">
    <location>
        <begin position="237"/>
        <end position="256"/>
    </location>
</feature>
<organism evidence="7">
    <name type="scientific">Medioppia subpectinata</name>
    <dbReference type="NCBI Taxonomy" id="1979941"/>
    <lineage>
        <taxon>Eukaryota</taxon>
        <taxon>Metazoa</taxon>
        <taxon>Ecdysozoa</taxon>
        <taxon>Arthropoda</taxon>
        <taxon>Chelicerata</taxon>
        <taxon>Arachnida</taxon>
        <taxon>Acari</taxon>
        <taxon>Acariformes</taxon>
        <taxon>Sarcoptiformes</taxon>
        <taxon>Oribatida</taxon>
        <taxon>Brachypylina</taxon>
        <taxon>Oppioidea</taxon>
        <taxon>Oppiidae</taxon>
        <taxon>Medioppia</taxon>
    </lineage>
</organism>
<dbReference type="InterPro" id="IPR001660">
    <property type="entry name" value="SAM"/>
</dbReference>
<evidence type="ECO:0000259" key="6">
    <source>
        <dbReference type="PROSITE" id="PS50016"/>
    </source>
</evidence>
<feature type="domain" description="PHD-type" evidence="6">
    <location>
        <begin position="79"/>
        <end position="138"/>
    </location>
</feature>
<dbReference type="GO" id="GO:0042393">
    <property type="term" value="F:histone binding"/>
    <property type="evidence" value="ECO:0007669"/>
    <property type="project" value="TreeGrafter"/>
</dbReference>
<gene>
    <name evidence="7" type="ORF">OSB1V03_LOCUS16316</name>
</gene>
<dbReference type="GO" id="GO:0003682">
    <property type="term" value="F:chromatin binding"/>
    <property type="evidence" value="ECO:0007669"/>
    <property type="project" value="TreeGrafter"/>
</dbReference>
<dbReference type="EMBL" id="CAJPIZ010017987">
    <property type="protein sequence ID" value="CAG2116356.1"/>
    <property type="molecule type" value="Genomic_DNA"/>
</dbReference>
<sequence length="404" mass="45155">METEIKSVPKGDDNSIGDGTSLLATQCGTGAQKRQRKSTAPVLQRIRPISKRKKFKKSLGPDFLEPAELGMQYLRDTYEPKCDICSLTMFSSHTSLNVCEELLHCTNCDAKAHPSCVNVSEEEVVHKTQWQCHNCKLCSVCRQTDTNEYVIICLTCSKGFHVKCHSTPIINKPKGNWYCQSCCSKRSTHSSQHTNGSTDKKAVLYASDDSSQSAENDSTVNSREYKNFKLFTENDSNCETNEKDRSVSGDSSTSLKDIKNNKEFNEEVGDNQNDSISENMEITNGIHCIKDENNVEEEEANEVDGESKALSDCNQSLNTTVTPQKWSVEEVESFIRDAGFPSESQIFKEQEIDGRSLLLLRRMDVLTGLSLKLGPALKIYNHISRLQGRNTSHPSHAAQPTTRC</sequence>
<dbReference type="InterPro" id="IPR013083">
    <property type="entry name" value="Znf_RING/FYVE/PHD"/>
</dbReference>
<feature type="domain" description="PHD-type" evidence="6">
    <location>
        <begin position="135"/>
        <end position="185"/>
    </location>
</feature>
<evidence type="ECO:0000313" key="8">
    <source>
        <dbReference type="Proteomes" id="UP000759131"/>
    </source>
</evidence>
<name>A0A7R9L6E3_9ACAR</name>
<dbReference type="PROSITE" id="PS50016">
    <property type="entry name" value="ZF_PHD_2"/>
    <property type="match status" value="2"/>
</dbReference>
<dbReference type="SUPFAM" id="SSF47769">
    <property type="entry name" value="SAM/Pointed domain"/>
    <property type="match status" value="1"/>
</dbReference>
<dbReference type="GO" id="GO:0045892">
    <property type="term" value="P:negative regulation of DNA-templated transcription"/>
    <property type="evidence" value="ECO:0007669"/>
    <property type="project" value="TreeGrafter"/>
</dbReference>
<dbReference type="SMART" id="SM00454">
    <property type="entry name" value="SAM"/>
    <property type="match status" value="1"/>
</dbReference>
<dbReference type="InterPro" id="IPR013761">
    <property type="entry name" value="SAM/pointed_sf"/>
</dbReference>
<dbReference type="Proteomes" id="UP000759131">
    <property type="component" value="Unassembled WGS sequence"/>
</dbReference>
<keyword evidence="3" id="KW-0862">Zinc</keyword>
<dbReference type="InterPro" id="IPR011011">
    <property type="entry name" value="Znf_FYVE_PHD"/>
</dbReference>